<reference evidence="1 2" key="1">
    <citation type="submission" date="2013-03" db="EMBL/GenBank/DDBJ databases">
        <title>Salinisphaera dokdonensis CL-ES53 Genome Sequencing.</title>
        <authorList>
            <person name="Li C."/>
            <person name="Lai Q."/>
            <person name="Shao Z."/>
        </authorList>
    </citation>
    <scope>NUCLEOTIDE SEQUENCE [LARGE SCALE GENOMIC DNA]</scope>
    <source>
        <strain evidence="1 2">CL-ES53</strain>
    </source>
</reference>
<evidence type="ECO:0000313" key="2">
    <source>
        <dbReference type="Proteomes" id="UP001460888"/>
    </source>
</evidence>
<dbReference type="Gene3D" id="3.40.5.100">
    <property type="match status" value="1"/>
</dbReference>
<dbReference type="EMBL" id="APND01000002">
    <property type="protein sequence ID" value="MES1929067.1"/>
    <property type="molecule type" value="Genomic_DNA"/>
</dbReference>
<keyword evidence="2" id="KW-1185">Reference proteome</keyword>
<sequence length="57" mass="6200">MFSVCGNTWRMLVDSCFARHFEFVGDFDTHYGIFEGCGTPLSFAEDDVIAAPTAGCG</sequence>
<gene>
    <name evidence="1" type="ORF">SADO_07422</name>
</gene>
<dbReference type="RefSeq" id="WP_434547889.1">
    <property type="nucleotide sequence ID" value="NZ_APND01000002.1"/>
</dbReference>
<protein>
    <submittedName>
        <fullName evidence="1">Uncharacterized protein</fullName>
    </submittedName>
</protein>
<evidence type="ECO:0000313" key="1">
    <source>
        <dbReference type="EMBL" id="MES1929067.1"/>
    </source>
</evidence>
<dbReference type="Proteomes" id="UP001460888">
    <property type="component" value="Unassembled WGS sequence"/>
</dbReference>
<organism evidence="1 2">
    <name type="scientific">Salinisphaera dokdonensis CL-ES53</name>
    <dbReference type="NCBI Taxonomy" id="1304272"/>
    <lineage>
        <taxon>Bacteria</taxon>
        <taxon>Pseudomonadati</taxon>
        <taxon>Pseudomonadota</taxon>
        <taxon>Gammaproteobacteria</taxon>
        <taxon>Salinisphaerales</taxon>
        <taxon>Salinisphaeraceae</taxon>
        <taxon>Salinisphaera</taxon>
    </lineage>
</organism>
<comment type="caution">
    <text evidence="1">The sequence shown here is derived from an EMBL/GenBank/DDBJ whole genome shotgun (WGS) entry which is preliminary data.</text>
</comment>
<proteinExistence type="predicted"/>
<name>A0ABV2B0M4_9GAMM</name>
<accession>A0ABV2B0M4</accession>